<feature type="domain" description="PAC" evidence="14">
    <location>
        <begin position="460"/>
        <end position="510"/>
    </location>
</feature>
<dbReference type="CDD" id="cd00130">
    <property type="entry name" value="PAS"/>
    <property type="match status" value="1"/>
</dbReference>
<keyword evidence="6" id="KW-0808">Transferase</keyword>
<evidence type="ECO:0000259" key="12">
    <source>
        <dbReference type="PROSITE" id="PS50109"/>
    </source>
</evidence>
<evidence type="ECO:0000256" key="1">
    <source>
        <dbReference type="ARBA" id="ARBA00000085"/>
    </source>
</evidence>
<dbReference type="PANTHER" id="PTHR42878">
    <property type="entry name" value="TWO-COMPONENT HISTIDINE KINASE"/>
    <property type="match status" value="1"/>
</dbReference>
<keyword evidence="11" id="KW-0175">Coiled coil</keyword>
<keyword evidence="8 16" id="KW-0418">Kinase</keyword>
<dbReference type="SUPFAM" id="SSF47384">
    <property type="entry name" value="Homodimeric domain of signal transducing histidine kinase"/>
    <property type="match status" value="1"/>
</dbReference>
<feature type="domain" description="HAMP" evidence="15">
    <location>
        <begin position="301"/>
        <end position="353"/>
    </location>
</feature>
<dbReference type="PROSITE" id="PS50109">
    <property type="entry name" value="HIS_KIN"/>
    <property type="match status" value="1"/>
</dbReference>
<dbReference type="Gene3D" id="6.10.340.10">
    <property type="match status" value="1"/>
</dbReference>
<dbReference type="Pfam" id="PF02743">
    <property type="entry name" value="dCache_1"/>
    <property type="match status" value="1"/>
</dbReference>
<dbReference type="Gene3D" id="3.30.565.10">
    <property type="entry name" value="Histidine kinase-like ATPase, C-terminal domain"/>
    <property type="match status" value="1"/>
</dbReference>
<keyword evidence="9" id="KW-1133">Transmembrane helix</keyword>
<evidence type="ECO:0000256" key="11">
    <source>
        <dbReference type="SAM" id="Coils"/>
    </source>
</evidence>
<evidence type="ECO:0000313" key="17">
    <source>
        <dbReference type="Proteomes" id="UP000031433"/>
    </source>
</evidence>
<dbReference type="FunFam" id="3.30.450.20:FF:000231">
    <property type="entry name" value="PAS domain-containing sensor histidine kinase"/>
    <property type="match status" value="1"/>
</dbReference>
<evidence type="ECO:0000259" key="14">
    <source>
        <dbReference type="PROSITE" id="PS50113"/>
    </source>
</evidence>
<dbReference type="PROSITE" id="PS50113">
    <property type="entry name" value="PAC"/>
    <property type="match status" value="1"/>
</dbReference>
<proteinExistence type="predicted"/>
<dbReference type="InterPro" id="IPR000700">
    <property type="entry name" value="PAS-assoc_C"/>
</dbReference>
<keyword evidence="10" id="KW-0472">Membrane</keyword>
<sequence length="763" mass="84119">MNRRISFKTALLVALLVVAVVPVLTVGLVARSVQRGDLLHHVGASNLTLARSVAREVESSLREPSNFIEHIGKVLEDDKDLASQSVELAEEISSTGLFESLFLLDRTGRVVNVALARNAKGSAGDYLGMDFSRLPIFLETRTTGELSRSKVFLSSVSGDPAVMFAAPAGEGVVVGTLGLRVLSDISAHANPDDKGTVIIVSRYGKVIGHPDYSLVRRQTDLGGLDIVREGLAGKAGTHTYMVNGESHLGSVVQIPGTGWLVIVEVPLATALAPVNEIEIIFRIATLSTIVLASLLALAGRSVIFRPVTALMASARQIAHGNYDVVPLPRSFREIDELGGGFRSMADAVKTRESELKERNEELAMTEEELRQQLDEYQSSQDRLVESEERYRQLVESAPDAIVIHCEGRYVFANPAALRLYGADTAAQLLGREITDFVHPDSRQVVAERIKLLYQEHSPVPLCEQQVIRLDGTVVDVEVVGIPYTHQGKPAVQAVLREITERKQAELRIRQLNAELEERVRERTALLEAANRELESFSYSVSHDLRAPLRHINGFGLALMEECGDVLPDDGKMYLERIRSAARRMGQLIDDLLDLSRVSREIMRRERVNLSRIGRELAREHQESWPERRVSFEIEDGITAEGDPTLLRVALANLVDNAWKYTAKNEEAHIRVGATDIGGTRAIFVSDNGAGFDMRYVDKLFRPFQRLHRAEDFEGTGIGLATVLRIVQRHGGRVWAEGEVGKGATVYFTLGQSEGGSMEQIPKG</sequence>
<dbReference type="CDD" id="cd00082">
    <property type="entry name" value="HisKA"/>
    <property type="match status" value="1"/>
</dbReference>
<dbReference type="GO" id="GO:0007234">
    <property type="term" value="P:osmosensory signaling via phosphorelay pathway"/>
    <property type="evidence" value="ECO:0007669"/>
    <property type="project" value="TreeGrafter"/>
</dbReference>
<evidence type="ECO:0000256" key="10">
    <source>
        <dbReference type="ARBA" id="ARBA00023136"/>
    </source>
</evidence>
<dbReference type="Pfam" id="PF00989">
    <property type="entry name" value="PAS"/>
    <property type="match status" value="1"/>
</dbReference>
<dbReference type="InterPro" id="IPR036097">
    <property type="entry name" value="HisK_dim/P_sf"/>
</dbReference>
<keyword evidence="7" id="KW-0812">Transmembrane</keyword>
<dbReference type="InterPro" id="IPR003594">
    <property type="entry name" value="HATPase_dom"/>
</dbReference>
<evidence type="ECO:0000256" key="8">
    <source>
        <dbReference type="ARBA" id="ARBA00022777"/>
    </source>
</evidence>
<evidence type="ECO:0000256" key="2">
    <source>
        <dbReference type="ARBA" id="ARBA00004651"/>
    </source>
</evidence>
<dbReference type="PANTHER" id="PTHR42878:SF15">
    <property type="entry name" value="BACTERIOPHYTOCHROME"/>
    <property type="match status" value="1"/>
</dbReference>
<dbReference type="NCBIfam" id="TIGR00229">
    <property type="entry name" value="sensory_box"/>
    <property type="match status" value="1"/>
</dbReference>
<dbReference type="Pfam" id="PF00672">
    <property type="entry name" value="HAMP"/>
    <property type="match status" value="1"/>
</dbReference>
<evidence type="ECO:0000313" key="16">
    <source>
        <dbReference type="EMBL" id="KIE41720.1"/>
    </source>
</evidence>
<gene>
    <name evidence="16" type="ORF">SE37_03285</name>
</gene>
<evidence type="ECO:0000256" key="6">
    <source>
        <dbReference type="ARBA" id="ARBA00022679"/>
    </source>
</evidence>
<dbReference type="SMART" id="SM00091">
    <property type="entry name" value="PAS"/>
    <property type="match status" value="1"/>
</dbReference>
<dbReference type="InterPro" id="IPR003660">
    <property type="entry name" value="HAMP_dom"/>
</dbReference>
<dbReference type="EC" id="2.7.13.3" evidence="3"/>
<evidence type="ECO:0000259" key="15">
    <source>
        <dbReference type="PROSITE" id="PS50885"/>
    </source>
</evidence>
<keyword evidence="5" id="KW-0597">Phosphoprotein</keyword>
<dbReference type="Proteomes" id="UP000031433">
    <property type="component" value="Unassembled WGS sequence"/>
</dbReference>
<dbReference type="Pfam" id="PF02518">
    <property type="entry name" value="HATPase_c"/>
    <property type="match status" value="1"/>
</dbReference>
<dbReference type="GO" id="GO:0005886">
    <property type="term" value="C:plasma membrane"/>
    <property type="evidence" value="ECO:0007669"/>
    <property type="project" value="UniProtKB-SubCell"/>
</dbReference>
<evidence type="ECO:0000256" key="4">
    <source>
        <dbReference type="ARBA" id="ARBA00022475"/>
    </source>
</evidence>
<dbReference type="GO" id="GO:0006355">
    <property type="term" value="P:regulation of DNA-templated transcription"/>
    <property type="evidence" value="ECO:0007669"/>
    <property type="project" value="InterPro"/>
</dbReference>
<dbReference type="InterPro" id="IPR050351">
    <property type="entry name" value="BphY/WalK/GraS-like"/>
</dbReference>
<dbReference type="FunFam" id="1.10.287.130:FF:000070">
    <property type="entry name" value="Histidine kinase sensor protein"/>
    <property type="match status" value="1"/>
</dbReference>
<comment type="caution">
    <text evidence="16">The sequence shown here is derived from an EMBL/GenBank/DDBJ whole genome shotgun (WGS) entry which is preliminary data.</text>
</comment>
<dbReference type="InterPro" id="IPR013767">
    <property type="entry name" value="PAS_fold"/>
</dbReference>
<dbReference type="InterPro" id="IPR035965">
    <property type="entry name" value="PAS-like_dom_sf"/>
</dbReference>
<dbReference type="RefSeq" id="WP_039643609.1">
    <property type="nucleotide sequence ID" value="NZ_JXBL01000001.1"/>
</dbReference>
<dbReference type="SMART" id="SM00388">
    <property type="entry name" value="HisKA"/>
    <property type="match status" value="1"/>
</dbReference>
<feature type="domain" description="Histidine kinase" evidence="12">
    <location>
        <begin position="539"/>
        <end position="753"/>
    </location>
</feature>
<dbReference type="SMART" id="SM00304">
    <property type="entry name" value="HAMP"/>
    <property type="match status" value="1"/>
</dbReference>
<comment type="subcellular location">
    <subcellularLocation>
        <location evidence="2">Cell membrane</location>
        <topology evidence="2">Multi-pass membrane protein</topology>
    </subcellularLocation>
</comment>
<comment type="catalytic activity">
    <reaction evidence="1">
        <text>ATP + protein L-histidine = ADP + protein N-phospho-L-histidine.</text>
        <dbReference type="EC" id="2.7.13.3"/>
    </reaction>
</comment>
<dbReference type="Gene3D" id="1.10.287.130">
    <property type="match status" value="1"/>
</dbReference>
<dbReference type="InterPro" id="IPR000014">
    <property type="entry name" value="PAS"/>
</dbReference>
<dbReference type="SUPFAM" id="SSF55785">
    <property type="entry name" value="PYP-like sensor domain (PAS domain)"/>
    <property type="match status" value="1"/>
</dbReference>
<organism evidence="16 17">
    <name type="scientific">Geobacter soli</name>
    <dbReference type="NCBI Taxonomy" id="1510391"/>
    <lineage>
        <taxon>Bacteria</taxon>
        <taxon>Pseudomonadati</taxon>
        <taxon>Thermodesulfobacteriota</taxon>
        <taxon>Desulfuromonadia</taxon>
        <taxon>Geobacterales</taxon>
        <taxon>Geobacteraceae</taxon>
        <taxon>Geobacter</taxon>
    </lineage>
</organism>
<dbReference type="GO" id="GO:0030295">
    <property type="term" value="F:protein kinase activator activity"/>
    <property type="evidence" value="ECO:0007669"/>
    <property type="project" value="TreeGrafter"/>
</dbReference>
<dbReference type="InterPro" id="IPR004358">
    <property type="entry name" value="Sig_transdc_His_kin-like_C"/>
</dbReference>
<dbReference type="CDD" id="cd06225">
    <property type="entry name" value="HAMP"/>
    <property type="match status" value="1"/>
</dbReference>
<dbReference type="EMBL" id="JXBL01000001">
    <property type="protein sequence ID" value="KIE41720.1"/>
    <property type="molecule type" value="Genomic_DNA"/>
</dbReference>
<accession>A0A0C1U1M5</accession>
<dbReference type="FunFam" id="3.30.565.10:FF:000006">
    <property type="entry name" value="Sensor histidine kinase WalK"/>
    <property type="match status" value="1"/>
</dbReference>
<feature type="coiled-coil region" evidence="11">
    <location>
        <begin position="494"/>
        <end position="532"/>
    </location>
</feature>
<dbReference type="CDD" id="cd12912">
    <property type="entry name" value="PDC2_MCP_like"/>
    <property type="match status" value="1"/>
</dbReference>
<keyword evidence="4" id="KW-1003">Cell membrane</keyword>
<dbReference type="Pfam" id="PF00512">
    <property type="entry name" value="HisKA"/>
    <property type="match status" value="1"/>
</dbReference>
<dbReference type="Gene3D" id="3.30.450.20">
    <property type="entry name" value="PAS domain"/>
    <property type="match status" value="3"/>
</dbReference>
<dbReference type="InterPro" id="IPR033479">
    <property type="entry name" value="dCache_1"/>
</dbReference>
<evidence type="ECO:0000256" key="5">
    <source>
        <dbReference type="ARBA" id="ARBA00022553"/>
    </source>
</evidence>
<evidence type="ECO:0000256" key="9">
    <source>
        <dbReference type="ARBA" id="ARBA00022989"/>
    </source>
</evidence>
<name>A0A0C1U1M5_9BACT</name>
<dbReference type="SMART" id="SM00387">
    <property type="entry name" value="HATPase_c"/>
    <property type="match status" value="1"/>
</dbReference>
<dbReference type="InterPro" id="IPR005467">
    <property type="entry name" value="His_kinase_dom"/>
</dbReference>
<dbReference type="PROSITE" id="PS50885">
    <property type="entry name" value="HAMP"/>
    <property type="match status" value="1"/>
</dbReference>
<dbReference type="InterPro" id="IPR003661">
    <property type="entry name" value="HisK_dim/P_dom"/>
</dbReference>
<keyword evidence="17" id="KW-1185">Reference proteome</keyword>
<dbReference type="InterPro" id="IPR036890">
    <property type="entry name" value="HATPase_C_sf"/>
</dbReference>
<evidence type="ECO:0000259" key="13">
    <source>
        <dbReference type="PROSITE" id="PS50112"/>
    </source>
</evidence>
<dbReference type="PRINTS" id="PR00344">
    <property type="entry name" value="BCTRLSENSOR"/>
</dbReference>
<dbReference type="AlphaFoldDB" id="A0A0C1U1M5"/>
<feature type="domain" description="PAS" evidence="13">
    <location>
        <begin position="386"/>
        <end position="456"/>
    </location>
</feature>
<dbReference type="SUPFAM" id="SSF55874">
    <property type="entry name" value="ATPase domain of HSP90 chaperone/DNA topoisomerase II/histidine kinase"/>
    <property type="match status" value="1"/>
</dbReference>
<dbReference type="PROSITE" id="PS50112">
    <property type="entry name" value="PAS"/>
    <property type="match status" value="1"/>
</dbReference>
<evidence type="ECO:0000256" key="7">
    <source>
        <dbReference type="ARBA" id="ARBA00022692"/>
    </source>
</evidence>
<dbReference type="GO" id="GO:0000156">
    <property type="term" value="F:phosphorelay response regulator activity"/>
    <property type="evidence" value="ECO:0007669"/>
    <property type="project" value="TreeGrafter"/>
</dbReference>
<evidence type="ECO:0000256" key="3">
    <source>
        <dbReference type="ARBA" id="ARBA00012438"/>
    </source>
</evidence>
<reference evidence="16 17" key="1">
    <citation type="submission" date="2015-01" db="EMBL/GenBank/DDBJ databases">
        <title>Genome sequence of the anaerobic bacterium Geobacter soli GSS01, a dissimilatory Fe(III) reducer from soil.</title>
        <authorList>
            <person name="Yang G."/>
            <person name="Zhou S."/>
        </authorList>
    </citation>
    <scope>NUCLEOTIDE SEQUENCE [LARGE SCALE GENOMIC DNA]</scope>
    <source>
        <strain evidence="16 17">GSS01</strain>
    </source>
</reference>
<dbReference type="GO" id="GO:0000155">
    <property type="term" value="F:phosphorelay sensor kinase activity"/>
    <property type="evidence" value="ECO:0007669"/>
    <property type="project" value="InterPro"/>
</dbReference>
<dbReference type="SUPFAM" id="SSF158472">
    <property type="entry name" value="HAMP domain-like"/>
    <property type="match status" value="1"/>
</dbReference>
<protein>
    <recommendedName>
        <fullName evidence="3">histidine kinase</fullName>
        <ecNumber evidence="3">2.7.13.3</ecNumber>
    </recommendedName>
</protein>
<feature type="coiled-coil region" evidence="11">
    <location>
        <begin position="348"/>
        <end position="396"/>
    </location>
</feature>